<feature type="transmembrane region" description="Helical" evidence="1">
    <location>
        <begin position="202"/>
        <end position="222"/>
    </location>
</feature>
<evidence type="ECO:0000256" key="1">
    <source>
        <dbReference type="SAM" id="Phobius"/>
    </source>
</evidence>
<keyword evidence="1" id="KW-1133">Transmembrane helix</keyword>
<name>A0A542XAL4_9MICO</name>
<dbReference type="Proteomes" id="UP000318336">
    <property type="component" value="Unassembled WGS sequence"/>
</dbReference>
<feature type="signal peptide" evidence="2">
    <location>
        <begin position="1"/>
        <end position="36"/>
    </location>
</feature>
<keyword evidence="2" id="KW-0732">Signal</keyword>
<reference evidence="3 4" key="1">
    <citation type="submission" date="2019-06" db="EMBL/GenBank/DDBJ databases">
        <title>Sequencing the genomes of 1000 actinobacteria strains.</title>
        <authorList>
            <person name="Klenk H.-P."/>
        </authorList>
    </citation>
    <scope>NUCLEOTIDE SEQUENCE [LARGE SCALE GENOMIC DNA]</scope>
    <source>
        <strain evidence="3 4">DSM 24617</strain>
    </source>
</reference>
<protein>
    <recommendedName>
        <fullName evidence="5">MYXO-CTERM domain-containing protein</fullName>
    </recommendedName>
</protein>
<keyword evidence="1" id="KW-0812">Transmembrane</keyword>
<dbReference type="AlphaFoldDB" id="A0A542XAL4"/>
<dbReference type="NCBIfam" id="NF040672">
    <property type="entry name" value="SCO2322_fam"/>
    <property type="match status" value="1"/>
</dbReference>
<dbReference type="RefSeq" id="WP_236022273.1">
    <property type="nucleotide sequence ID" value="NZ_CAJTBP010000001.1"/>
</dbReference>
<keyword evidence="1" id="KW-0472">Membrane</keyword>
<organism evidence="3 4">
    <name type="scientific">Barrientosiimonas humi</name>
    <dbReference type="NCBI Taxonomy" id="999931"/>
    <lineage>
        <taxon>Bacteria</taxon>
        <taxon>Bacillati</taxon>
        <taxon>Actinomycetota</taxon>
        <taxon>Actinomycetes</taxon>
        <taxon>Micrococcales</taxon>
        <taxon>Dermacoccaceae</taxon>
        <taxon>Barrientosiimonas</taxon>
    </lineage>
</organism>
<gene>
    <name evidence="3" type="ORF">FB554_1016</name>
</gene>
<comment type="caution">
    <text evidence="3">The sequence shown here is derived from an EMBL/GenBank/DDBJ whole genome shotgun (WGS) entry which is preliminary data.</text>
</comment>
<evidence type="ECO:0000256" key="2">
    <source>
        <dbReference type="SAM" id="SignalP"/>
    </source>
</evidence>
<accession>A0A542XAL4</accession>
<evidence type="ECO:0008006" key="5">
    <source>
        <dbReference type="Google" id="ProtNLM"/>
    </source>
</evidence>
<evidence type="ECO:0000313" key="4">
    <source>
        <dbReference type="Proteomes" id="UP000318336"/>
    </source>
</evidence>
<proteinExistence type="predicted"/>
<dbReference type="EMBL" id="VFOK01000001">
    <property type="protein sequence ID" value="TQL32883.1"/>
    <property type="molecule type" value="Genomic_DNA"/>
</dbReference>
<dbReference type="InterPro" id="IPR047703">
    <property type="entry name" value="SCO2322-like"/>
</dbReference>
<keyword evidence="4" id="KW-1185">Reference proteome</keyword>
<sequence>MSTTTIPARLRVLLMAVLATLLGAGLLTALAPSADAATYRYWGYYQLKDGKWAFSPKGANQTTPADGSVEGWRFAVAGETDSRMPRGTVTFDQVCGGTDATDGTKRVAVVLDYGRPADAESGTPPKPVAECAQVPTNATGEAVLAEVASVRKEKSLVCGIDSWPASGCGGEVKTVSNAAKAADDQVTIAVAENDEGSSSTPIILAVAAGVLLLALLAGLLLAQRRRKRVESA</sequence>
<feature type="chain" id="PRO_5021896938" description="MYXO-CTERM domain-containing protein" evidence="2">
    <location>
        <begin position="37"/>
        <end position="232"/>
    </location>
</feature>
<evidence type="ECO:0000313" key="3">
    <source>
        <dbReference type="EMBL" id="TQL32883.1"/>
    </source>
</evidence>